<dbReference type="Proteomes" id="UP000317257">
    <property type="component" value="Unassembled WGS sequence"/>
</dbReference>
<dbReference type="PROSITE" id="PS00109">
    <property type="entry name" value="PROTEIN_KINASE_TYR"/>
    <property type="match status" value="1"/>
</dbReference>
<sequence>MALSDEQIKIIAGHPLNDLLAQFPTKLRSLKESNESWRPDVASFLSILVDSTAAYNLPSSDGSGTVADKLFTIRQKVRLGGSLSFSHFRPLVDAVVAKSSDTDIWTAAINLIEALNPSTPPASTQVPTNIATPLRSSSARVADSETSKTIEQELFYEIRDCMHRDVPGFFEKHFNPAAWDKNQKSMLQRLLKHHHNGKWTDFPDQPWEKPVWKWLTGLEKDAMAGAPYKLYSVRTATEFAERKGQMDLLFRKSHAKNKDYRDVLVVGEHKKTHNTGEFKALIQQLSRHVRGIFADQPLRRFVHAFTICDSIVELWIYDRSGLYSSGEFDIHENPENLARALVAYATMNNDAMGLDTFVEQKNNRRYVVAKDAAGKEKRVEVAKKKLLVRQRAIVCRGTTCYSTAEGVAKFSWRSADRQPSEVKHLTLAAARGVEGVARVVGHCEVASIADLRSGLNFSDRTWHKFRPTTDKEAGSSTNFKGLDSSGSSRKRKSSEEDLTRSTRQRSSSRKSTLRQTHDGSDNGSDKGLRPSLYTPNREALYENRILSCLVISPAGRVVSDFESVKELLEVLRDAIRAHQSLLVKSRILHRDISSNNIIITDTNRQGAFKGMLIDLDLAKDQDRERSGARNQTGTMQFMAIQVLRGKDHTYRHDLESFFYVLLWMCARKLWGKAKLYVRETPPRTSRLRKWEIGSFEEIADAKRGHMTVDGLEDIMDEFPSAFEMVKPLCLNIRKLLFPLDSDERMMIGTPSGDPAKLYGGILTAYDKAIDQL</sequence>
<dbReference type="InterPro" id="IPR000719">
    <property type="entry name" value="Prot_kinase_dom"/>
</dbReference>
<evidence type="ECO:0000313" key="13">
    <source>
        <dbReference type="Proteomes" id="UP000317257"/>
    </source>
</evidence>
<organism evidence="12 13">
    <name type="scientific">Metarhizium rileyi (strain RCEF 4871)</name>
    <name type="common">Nomuraea rileyi</name>
    <dbReference type="NCBI Taxonomy" id="1649241"/>
    <lineage>
        <taxon>Eukaryota</taxon>
        <taxon>Fungi</taxon>
        <taxon>Dikarya</taxon>
        <taxon>Ascomycota</taxon>
        <taxon>Pezizomycotina</taxon>
        <taxon>Sordariomycetes</taxon>
        <taxon>Hypocreomycetidae</taxon>
        <taxon>Hypocreales</taxon>
        <taxon>Clavicipitaceae</taxon>
        <taxon>Metarhizium</taxon>
    </lineage>
</organism>
<comment type="catalytic activity">
    <reaction evidence="8">
        <text>L-threonyl-[protein] + ATP = O-phospho-L-threonyl-[protein] + ADP + H(+)</text>
        <dbReference type="Rhea" id="RHEA:46608"/>
        <dbReference type="Rhea" id="RHEA-COMP:11060"/>
        <dbReference type="Rhea" id="RHEA-COMP:11605"/>
        <dbReference type="ChEBI" id="CHEBI:15378"/>
        <dbReference type="ChEBI" id="CHEBI:30013"/>
        <dbReference type="ChEBI" id="CHEBI:30616"/>
        <dbReference type="ChEBI" id="CHEBI:61977"/>
        <dbReference type="ChEBI" id="CHEBI:456216"/>
        <dbReference type="EC" id="2.7.11.1"/>
    </reaction>
</comment>
<dbReference type="PROSITE" id="PS50011">
    <property type="entry name" value="PROTEIN_KINASE_DOM"/>
    <property type="match status" value="1"/>
</dbReference>
<evidence type="ECO:0000256" key="6">
    <source>
        <dbReference type="ARBA" id="ARBA00030980"/>
    </source>
</evidence>
<gene>
    <name evidence="12" type="ORF">ED733_002041</name>
</gene>
<reference evidence="13" key="1">
    <citation type="submission" date="2018-12" db="EMBL/GenBank/DDBJ databases">
        <title>The complete genome of Metarhizium rileyi, a key fungal pathogen of Lepidoptera.</title>
        <authorList>
            <person name="Binneck E."/>
            <person name="Lastra C.C.L."/>
            <person name="Sosa-Gomez D.R."/>
        </authorList>
    </citation>
    <scope>NUCLEOTIDE SEQUENCE [LARGE SCALE GENOMIC DNA]</scope>
    <source>
        <strain evidence="13">Cep018-CH2</strain>
    </source>
</reference>
<evidence type="ECO:0000256" key="8">
    <source>
        <dbReference type="ARBA" id="ARBA00047899"/>
    </source>
</evidence>
<evidence type="ECO:0000256" key="4">
    <source>
        <dbReference type="ARBA" id="ARBA00013948"/>
    </source>
</evidence>
<dbReference type="EMBL" id="SBHS01000061">
    <property type="protein sequence ID" value="TWU70819.1"/>
    <property type="molecule type" value="Genomic_DNA"/>
</dbReference>
<dbReference type="Gene3D" id="1.10.510.10">
    <property type="entry name" value="Transferase(Phosphotransferase) domain 1"/>
    <property type="match status" value="1"/>
</dbReference>
<feature type="compositionally biased region" description="Basic and acidic residues" evidence="10">
    <location>
        <begin position="515"/>
        <end position="528"/>
    </location>
</feature>
<feature type="region of interest" description="Disordered" evidence="10">
    <location>
        <begin position="467"/>
        <end position="532"/>
    </location>
</feature>
<evidence type="ECO:0000256" key="10">
    <source>
        <dbReference type="SAM" id="MobiDB-lite"/>
    </source>
</evidence>
<protein>
    <recommendedName>
        <fullName evidence="5">EKC/KEOPS complex subunit BUD32</fullName>
        <ecNumber evidence="3">2.7.11.1</ecNumber>
    </recommendedName>
    <alternativeName>
        <fullName evidence="6 7">Atypical Serine/threonine protein kinase BUD32</fullName>
    </alternativeName>
    <alternativeName>
        <fullName evidence="4">EKC/KEOPS complex subunit bud32</fullName>
    </alternativeName>
</protein>
<dbReference type="InterPro" id="IPR011009">
    <property type="entry name" value="Kinase-like_dom_sf"/>
</dbReference>
<evidence type="ECO:0000313" key="12">
    <source>
        <dbReference type="EMBL" id="TWU70819.1"/>
    </source>
</evidence>
<evidence type="ECO:0000256" key="7">
    <source>
        <dbReference type="ARBA" id="ARBA00033194"/>
    </source>
</evidence>
<name>A0A5C6G0Y5_METRR</name>
<dbReference type="PANTHER" id="PTHR38248">
    <property type="entry name" value="FUNK1 6"/>
    <property type="match status" value="1"/>
</dbReference>
<dbReference type="GO" id="GO:0004674">
    <property type="term" value="F:protein serine/threonine kinase activity"/>
    <property type="evidence" value="ECO:0007669"/>
    <property type="project" value="UniProtKB-EC"/>
</dbReference>
<dbReference type="PANTHER" id="PTHR38248:SF2">
    <property type="entry name" value="FUNK1 11"/>
    <property type="match status" value="1"/>
</dbReference>
<dbReference type="Pfam" id="PF17667">
    <property type="entry name" value="Pkinase_fungal"/>
    <property type="match status" value="1"/>
</dbReference>
<evidence type="ECO:0000256" key="9">
    <source>
        <dbReference type="ARBA" id="ARBA00048679"/>
    </source>
</evidence>
<comment type="catalytic activity">
    <reaction evidence="9">
        <text>L-seryl-[protein] + ATP = O-phospho-L-seryl-[protein] + ADP + H(+)</text>
        <dbReference type="Rhea" id="RHEA:17989"/>
        <dbReference type="Rhea" id="RHEA-COMP:9863"/>
        <dbReference type="Rhea" id="RHEA-COMP:11604"/>
        <dbReference type="ChEBI" id="CHEBI:15378"/>
        <dbReference type="ChEBI" id="CHEBI:29999"/>
        <dbReference type="ChEBI" id="CHEBI:30616"/>
        <dbReference type="ChEBI" id="CHEBI:83421"/>
        <dbReference type="ChEBI" id="CHEBI:456216"/>
        <dbReference type="EC" id="2.7.11.1"/>
    </reaction>
</comment>
<comment type="subunit">
    <text evidence="2">Component of the EKC/KEOPS complex composed of at least BUD32, CGI121, GON7, KAE1 and PCC1; the whole complex dimerizes.</text>
</comment>
<evidence type="ECO:0000256" key="3">
    <source>
        <dbReference type="ARBA" id="ARBA00012513"/>
    </source>
</evidence>
<evidence type="ECO:0000259" key="11">
    <source>
        <dbReference type="PROSITE" id="PS50011"/>
    </source>
</evidence>
<feature type="domain" description="Protein kinase" evidence="11">
    <location>
        <begin position="434"/>
        <end position="772"/>
    </location>
</feature>
<feature type="compositionally biased region" description="Basic residues" evidence="10">
    <location>
        <begin position="502"/>
        <end position="512"/>
    </location>
</feature>
<dbReference type="AlphaFoldDB" id="A0A5C6G0Y5"/>
<dbReference type="InterPro" id="IPR008266">
    <property type="entry name" value="Tyr_kinase_AS"/>
</dbReference>
<comment type="function">
    <text evidence="1">Component of the EKC/KEOPS complex that is required for the formation of a threonylcarbamoyl group on adenosine at position 37 (t(6)A37) in tRNAs that read codons beginning with adenine. The complex is probably involved in the transfer of the threonylcarbamoyl moiety of threonylcarbamoyl-AMP (TC-AMP) to the N6 group of A37. BUD32 has ATPase activity in the context of the EKC/KEOPS complex and likely plays a supporting role to the catalytic subunit KAE1. The EKC/KEOPS complex also promotes both telomere uncapping and telomere elongation. The complex is required for efficient recruitment of transcriptional coactivators.</text>
</comment>
<accession>A0A5C6G0Y5</accession>
<comment type="caution">
    <text evidence="12">The sequence shown here is derived from an EMBL/GenBank/DDBJ whole genome shotgun (WGS) entry which is preliminary data.</text>
</comment>
<proteinExistence type="predicted"/>
<dbReference type="InterPro" id="IPR040976">
    <property type="entry name" value="Pkinase_fungal"/>
</dbReference>
<evidence type="ECO:0000256" key="5">
    <source>
        <dbReference type="ARBA" id="ARBA00019973"/>
    </source>
</evidence>
<evidence type="ECO:0000256" key="1">
    <source>
        <dbReference type="ARBA" id="ARBA00003747"/>
    </source>
</evidence>
<evidence type="ECO:0000256" key="2">
    <source>
        <dbReference type="ARBA" id="ARBA00011534"/>
    </source>
</evidence>
<dbReference type="SUPFAM" id="SSF56112">
    <property type="entry name" value="Protein kinase-like (PK-like)"/>
    <property type="match status" value="1"/>
</dbReference>
<dbReference type="EC" id="2.7.11.1" evidence="3"/>
<dbReference type="GO" id="GO:0005524">
    <property type="term" value="F:ATP binding"/>
    <property type="evidence" value="ECO:0007669"/>
    <property type="project" value="InterPro"/>
</dbReference>